<keyword evidence="12" id="KW-1185">Reference proteome</keyword>
<name>A0ABV0H5D9_9NEIS</name>
<gene>
    <name evidence="11" type="ORF">ABH309_09950</name>
</gene>
<evidence type="ECO:0000256" key="8">
    <source>
        <dbReference type="ARBA" id="ARBA00022927"/>
    </source>
</evidence>
<evidence type="ECO:0000256" key="10">
    <source>
        <dbReference type="ARBA" id="ARBA00030772"/>
    </source>
</evidence>
<accession>A0ABV0H5D9</accession>
<proteinExistence type="inferred from homology"/>
<evidence type="ECO:0000256" key="5">
    <source>
        <dbReference type="ARBA" id="ARBA00022475"/>
    </source>
</evidence>
<organism evidence="11 12">
    <name type="scientific">Chromobacterium piscinae</name>
    <dbReference type="NCBI Taxonomy" id="686831"/>
    <lineage>
        <taxon>Bacteria</taxon>
        <taxon>Pseudomonadati</taxon>
        <taxon>Pseudomonadota</taxon>
        <taxon>Betaproteobacteria</taxon>
        <taxon>Neisseriales</taxon>
        <taxon>Chromobacteriaceae</taxon>
        <taxon>Chromobacterium</taxon>
    </lineage>
</organism>
<evidence type="ECO:0000313" key="12">
    <source>
        <dbReference type="Proteomes" id="UP001438292"/>
    </source>
</evidence>
<sequence>MRQRILKWLGLALLLLAGLLSSLPASWLSWPVSRYSDGHWGVSEAKGTVWDGGAKLVYLGKGGEVRSMSPLAWKWQPKALLSGLLVWHLDSAGQPGMLQLGFGKQEVRGLALSLPVAALADLSKTWQAARLGGELQLNIPQLARQGKDVSGAVQISWRGASSPLTTVLPFGSYQLDVAGTGQGLNLSLSTLEGPLMISGQGALPAGGGAFHMAGTADSPQDKYDALKPLMLMLGQPAGPTSVSWQVKPGM</sequence>
<keyword evidence="5" id="KW-1003">Cell membrane</keyword>
<comment type="similarity">
    <text evidence="2">Belongs to the GSP N family.</text>
</comment>
<evidence type="ECO:0000313" key="11">
    <source>
        <dbReference type="EMBL" id="MEO3954775.1"/>
    </source>
</evidence>
<dbReference type="EMBL" id="JBDQQU010000008">
    <property type="protein sequence ID" value="MEO3954775.1"/>
    <property type="molecule type" value="Genomic_DNA"/>
</dbReference>
<keyword evidence="6" id="KW-0997">Cell inner membrane</keyword>
<dbReference type="Pfam" id="PF01203">
    <property type="entry name" value="T2SSN"/>
    <property type="match status" value="1"/>
</dbReference>
<evidence type="ECO:0000256" key="4">
    <source>
        <dbReference type="ARBA" id="ARBA00022448"/>
    </source>
</evidence>
<evidence type="ECO:0000256" key="9">
    <source>
        <dbReference type="ARBA" id="ARBA00023136"/>
    </source>
</evidence>
<evidence type="ECO:0000256" key="2">
    <source>
        <dbReference type="ARBA" id="ARBA00007208"/>
    </source>
</evidence>
<comment type="subcellular location">
    <subcellularLocation>
        <location evidence="1">Cell inner membrane</location>
    </subcellularLocation>
</comment>
<keyword evidence="4" id="KW-0813">Transport</keyword>
<protein>
    <recommendedName>
        <fullName evidence="3">Type II secretion system protein N</fullName>
    </recommendedName>
    <alternativeName>
        <fullName evidence="10">General secretion pathway protein N</fullName>
    </alternativeName>
</protein>
<evidence type="ECO:0000256" key="7">
    <source>
        <dbReference type="ARBA" id="ARBA00022692"/>
    </source>
</evidence>
<evidence type="ECO:0000256" key="6">
    <source>
        <dbReference type="ARBA" id="ARBA00022519"/>
    </source>
</evidence>
<evidence type="ECO:0000256" key="3">
    <source>
        <dbReference type="ARBA" id="ARBA00021563"/>
    </source>
</evidence>
<keyword evidence="8" id="KW-0653">Protein transport</keyword>
<dbReference type="RefSeq" id="WP_346194836.1">
    <property type="nucleotide sequence ID" value="NZ_JBDJHV010000015.1"/>
</dbReference>
<dbReference type="InterPro" id="IPR022792">
    <property type="entry name" value="T2SS_protein-GspN"/>
</dbReference>
<keyword evidence="9" id="KW-0472">Membrane</keyword>
<dbReference type="Proteomes" id="UP001438292">
    <property type="component" value="Unassembled WGS sequence"/>
</dbReference>
<reference evidence="11 12" key="1">
    <citation type="submission" date="2024-05" db="EMBL/GenBank/DDBJ databases">
        <authorList>
            <person name="De Oliveira J.P."/>
            <person name="Noriler S.A."/>
            <person name="De Oliveira A.G."/>
            <person name="Sipoli D.S."/>
        </authorList>
    </citation>
    <scope>NUCLEOTIDE SEQUENCE [LARGE SCALE GENOMIC DNA]</scope>
    <source>
        <strain evidence="11 12">LABIM186</strain>
    </source>
</reference>
<evidence type="ECO:0000256" key="1">
    <source>
        <dbReference type="ARBA" id="ARBA00004533"/>
    </source>
</evidence>
<comment type="caution">
    <text evidence="11">The sequence shown here is derived from an EMBL/GenBank/DDBJ whole genome shotgun (WGS) entry which is preliminary data.</text>
</comment>
<keyword evidence="7" id="KW-0812">Transmembrane</keyword>